<evidence type="ECO:0000259" key="7">
    <source>
        <dbReference type="Pfam" id="PF17167"/>
    </source>
</evidence>
<dbReference type="SUPFAM" id="SSF48208">
    <property type="entry name" value="Six-hairpin glycosidases"/>
    <property type="match status" value="1"/>
</dbReference>
<dbReference type="RefSeq" id="WP_245972167.1">
    <property type="nucleotide sequence ID" value="NZ_JBEHHI010000001.1"/>
</dbReference>
<gene>
    <name evidence="8" type="ORF">Ga0609869_000041</name>
</gene>
<dbReference type="EMBL" id="JBEHHI010000001">
    <property type="protein sequence ID" value="MEX5726688.1"/>
    <property type="molecule type" value="Genomic_DNA"/>
</dbReference>
<dbReference type="Gene3D" id="1.50.10.10">
    <property type="match status" value="1"/>
</dbReference>
<dbReference type="CDD" id="cd11756">
    <property type="entry name" value="GH94N_ChvB_NdvB_1_like"/>
    <property type="match status" value="1"/>
</dbReference>
<dbReference type="Pfam" id="PF17167">
    <property type="entry name" value="Glyco_hydro_94"/>
    <property type="match status" value="1"/>
</dbReference>
<evidence type="ECO:0000256" key="3">
    <source>
        <dbReference type="SAM" id="MobiDB-lite"/>
    </source>
</evidence>
<feature type="transmembrane region" description="Helical" evidence="4">
    <location>
        <begin position="719"/>
        <end position="736"/>
    </location>
</feature>
<organism evidence="8 9">
    <name type="scientific">Rhodovulum iodosum</name>
    <dbReference type="NCBI Taxonomy" id="68291"/>
    <lineage>
        <taxon>Bacteria</taxon>
        <taxon>Pseudomonadati</taxon>
        <taxon>Pseudomonadota</taxon>
        <taxon>Alphaproteobacteria</taxon>
        <taxon>Rhodobacterales</taxon>
        <taxon>Paracoccaceae</taxon>
        <taxon>Rhodovulum</taxon>
    </lineage>
</organism>
<comment type="caution">
    <text evidence="8">The sequence shown here is derived from an EMBL/GenBank/DDBJ whole genome shotgun (WGS) entry which is preliminary data.</text>
</comment>
<sequence>MDGPGPDDPARRAARELQRHHRIESGPPAPLPILARGDALSRWFAEARRQASDPPPEAAKAVEWITDNEYVIRRAIREVRRDMPARFYRKLPRLAQPEHGSLPRIYLVAHGALDATEIHPGLESLAAFVSAYQEGGALTIAELWAFPTMLRLACLETLVSACGELLPGLEAPAKAAARSNWLAGHDCTECVVRAITALSALSAIPWKDFFDRTSLVDAALRRDPTGVYAEMDFESRDLYRRAVEDLARGSRRGETEVVEQAIARSTRCRDDPRRGHVGHWLVGSGRGALEAELGYRAPPSTWIRRGMAARPRQVYFGALVVFALAALVLPAAILWSRGAGAPAFVGGQLLSLVPAGIISVTFTHWLVTLILPPRILPKLDFADGLPEAFHAAVAVPVIFRTAGEVGRLLDQIETNWLTNPVANLGFVILGDFADAPTASLPEDAAILAALRSGIERLNGRYPDRRPFVLLHRQRRLNTADGIWMGWERKRGKLSEFNDFLASGDGSAFPLRAGDADALVGTRFVITTDADTVLPPGAAQRLLGALAHPLNRAKFADESGKVTEGYTFIQPRVEIAPEAGIRSLFTRLYTGDTAIDIYSRAVSDVYQDLFGEGIFTGKGGYDVAAYRRATEGRVPENAILSHDLFEGLHGRTALASDIVLYEDFPSGYLGYARRAHRWIRGDWQLLPWLAGRVPGAEGERHASRFGLLDRWRIADNLRRSLIAPGLVLLAVAGWLALPGPAWLWTLLTIAAPGAYLLTDLVTGLARGRRRGAVRGRLRAQADQAGRWALAVAFMLDEAVLALDAIIRSLWRTYGSRRQMLEWTTAAHAARANARGAAGYWREMRATPFLALVIGLYILAVAPAAVPGALPLLALWFASPAIAARIGRPFAAPAAELDAEERAFLRRLARRTWYFFEAFSGPEDNWLPPDNVQFDPRPEIAHRTSPTNTGMLLVSALTARDLGYSGLRDFAVRVRAVLDSMERMERHRGHWLNWYDTRSLAPLAPRYVSTVDSGNLAVSLVTLAEGCRDLAGRAVLPGALWAGLADAVDLLDEALADVSDRDAGEVGARVALIRRRVAGLEAGPPASLAVIDALRDDVSGLKPLLLEALPDSGPAPAAVLEEARIWIERIEHHLDMMRSEVEALLPWLEPLERPLPGLDALARRLAEALGPDRPLRGINARIAEARRDVATARAETDAGGQAWLDRLDAALDAGGAAQVGLLQDLEAVAARATSAADGMDFGMLFDRERRLFNIGYILGSDQLDPHYYDLLLSEARLASYFAIAKRDVPAEHWFHLGRPVSGVAGELTALSWNGSMFEFLMPPLFLRSEEGRLIGRSERAAVAVQKAYADRLGLPWGVSESAFALRDSAQTYQYQAFGVPGLGLKRGLGDDYVVAPYASGLALAVAPREAVRNLRALAAMGILGPYGLFEAVDFTPERQRAGERFTPVESHMAHHQGMMLAAIGNRLTGDALQRRFLSDRRMRSIKLLLQERVPWEAPREPAREEAVEVPELARGAPLPDLEVWEPRRSFPPESQFLGNGRLLSTVTTEGASALSWPGHALTRSLTHGAVEDSAGVLYLQDLGAGAIWRLGKGGAARAAFHAHMVELHHREAGIGATLEIYVAPRDDVEVRRLTLVNASDDMREIAVTSAAEVVLARREDHERHPAFSRLFVRGEYLPDERALLFSRRPRRAQDRPPILLHRIHGDGTTPLDVSFETDRATFLGREGSAALPEALAWGRNEGLGGTEGYSLDPVMALQGRVRLDPGARCRIAFTTIAAGSRETALELSRRYGDHAAFDWTLDAARRAAAVEAGELSLSHDDLVLAQTLGSRLLISEPQLRAPRPVPWDDLGGQPDLWSMGLSGDLPILVLGKADDVTEAMLTKLVQIHRWWRRREFSVDLVVLREGAAGYEEPIRQQLTAAMREAGIVEGVGERAGIHLCTSGQIGAAALRALRGAARLWIDGSRGSLADAVRIAPEGREPVPPFVPVPGPVAAPVAELPRRDDLAFDNGLGGFAPDGSGYVIEAGPGGRTPQAWSNVLANDRFGTVVTEAGGGFSWAVNSGENRLTPWSNDPLADPPGEVIYLRDEETAALWSVTPNPCGAETRCRVTHSPGVTEWRRASHGLVQTLSVLVAPEAPVKLFVMSLENPGNHVRRVTATCYAEWVLGAVNETARPHVVCDYDPGSRALLARSAWNPEFAARTAFLTASHPPHSLTSDRRAFIGEAGRRDRPAGLLAWDLGGRVRDVTEPCAAYQVHLDLAPGATERVVFALGQGEGLADARALAAEWQSVERAEAARAEVEAVWARRLGAIEVRTPDPAFDLMVNRWLLYQDFASRILARSGFQQSGGAYGFRDQLQDMLAILHVDPDRVRAHLLECAAHQFEAGDVLHWWHPPSGRGVRTRCSDDLLWLPFVTARYVAATGDRSVLDERVAYLSAPELRPEEEDRYAVYETGEKVAPLFDHCLRALERGVTSGQHGLPLIGGGDWNDGMDAVGRHGRGESVWLAWFAAATAEGFADLAEGSERAVLAGLWRDRATQLRETADRAGWDGAWYMRAFDDDGIPWGSAENDECRIDSIAQSWSVLSGAEPAPHAREAMESLARHLIHPEARLVRLLSPPFDETPRNPGYIRAYPPGVRENGGQYTHAAAWAGLAFAALGDGDRAWQVFDIINPVRRTDTAAKAAHYRGEPYALPGDVLGAPPHTGRAGWTWYTGAAGWAWTLAVEGILGIRIVAGALDLRPCLPRDWPGAEATLSLGRGRLKLTIENPEGLAGGALRVEVDGAPWGGGPIPFPVNSERVVRARIEPQEATIG</sequence>
<dbReference type="PANTHER" id="PTHR37469:SF2">
    <property type="entry name" value="CELLOBIONIC ACID PHOSPHORYLASE"/>
    <property type="match status" value="1"/>
</dbReference>
<evidence type="ECO:0000259" key="6">
    <source>
        <dbReference type="Pfam" id="PF10091"/>
    </source>
</evidence>
<proteinExistence type="predicted"/>
<feature type="transmembrane region" description="Helical" evidence="4">
    <location>
        <begin position="742"/>
        <end position="764"/>
    </location>
</feature>
<feature type="domain" description="Glycosyl hydrolase 94 supersandwich" evidence="5">
    <location>
        <begin position="2019"/>
        <end position="2286"/>
    </location>
</feature>
<keyword evidence="2" id="KW-0808">Transferase</keyword>
<dbReference type="InterPro" id="IPR033432">
    <property type="entry name" value="GH94_catalytic"/>
</dbReference>
<evidence type="ECO:0000313" key="8">
    <source>
        <dbReference type="EMBL" id="MEX5726688.1"/>
    </source>
</evidence>
<dbReference type="Pfam" id="PF06165">
    <property type="entry name" value="GH94_b-supersand"/>
    <property type="match status" value="2"/>
</dbReference>
<name>A0ABV3XQN3_9RHOB</name>
<feature type="domain" description="Glycosyl hydrolase 94 catalytic" evidence="7">
    <location>
        <begin position="2301"/>
        <end position="2724"/>
    </location>
</feature>
<dbReference type="InterPro" id="IPR019282">
    <property type="entry name" value="Glycoamylase-like_cons_dom"/>
</dbReference>
<dbReference type="InterPro" id="IPR037824">
    <property type="entry name" value="GH94N_2_NdvB"/>
</dbReference>
<dbReference type="InterPro" id="IPR010383">
    <property type="entry name" value="Glyco_hydrolase_94_b-supersand"/>
</dbReference>
<dbReference type="InterPro" id="IPR052047">
    <property type="entry name" value="GH94_Enzymes"/>
</dbReference>
<evidence type="ECO:0000259" key="5">
    <source>
        <dbReference type="Pfam" id="PF06165"/>
    </source>
</evidence>
<feature type="transmembrane region" description="Helical" evidence="4">
    <location>
        <begin position="314"/>
        <end position="336"/>
    </location>
</feature>
<feature type="transmembrane region" description="Helical" evidence="4">
    <location>
        <begin position="847"/>
        <end position="876"/>
    </location>
</feature>
<dbReference type="InterPro" id="IPR008928">
    <property type="entry name" value="6-hairpin_glycosidase_sf"/>
</dbReference>
<reference evidence="8 9" key="1">
    <citation type="submission" date="2024-06" db="EMBL/GenBank/DDBJ databases">
        <title>Genome of Rhodovulum iodosum, a marine photoferrotroph.</title>
        <authorList>
            <person name="Bianchini G."/>
            <person name="Nikeleit V."/>
            <person name="Kappler A."/>
            <person name="Bryce C."/>
            <person name="Sanchez-Baracaldo P."/>
        </authorList>
    </citation>
    <scope>NUCLEOTIDE SEQUENCE [LARGE SCALE GENOMIC DNA]</scope>
    <source>
        <strain evidence="8 9">UT/N1</strain>
    </source>
</reference>
<dbReference type="Pfam" id="PF10091">
    <property type="entry name" value="Glycoamylase"/>
    <property type="match status" value="1"/>
</dbReference>
<keyword evidence="9" id="KW-1185">Reference proteome</keyword>
<evidence type="ECO:0000313" key="9">
    <source>
        <dbReference type="Proteomes" id="UP001560019"/>
    </source>
</evidence>
<evidence type="ECO:0000256" key="4">
    <source>
        <dbReference type="SAM" id="Phobius"/>
    </source>
</evidence>
<dbReference type="Gene3D" id="2.60.420.10">
    <property type="entry name" value="Maltose phosphorylase, domain 3"/>
    <property type="match status" value="1"/>
</dbReference>
<dbReference type="Gene3D" id="1.50.10.140">
    <property type="match status" value="2"/>
</dbReference>
<evidence type="ECO:0000256" key="2">
    <source>
        <dbReference type="ARBA" id="ARBA00022679"/>
    </source>
</evidence>
<dbReference type="SMART" id="SM01068">
    <property type="entry name" value="CBM_X"/>
    <property type="match status" value="1"/>
</dbReference>
<protein>
    <submittedName>
        <fullName evidence="8">Cyclic beta-1,2-glucan synthetase</fullName>
    </submittedName>
</protein>
<keyword evidence="4" id="KW-1133">Transmembrane helix</keyword>
<accession>A0ABV3XQN3</accession>
<keyword evidence="1" id="KW-0328">Glycosyltransferase</keyword>
<dbReference type="Proteomes" id="UP001560019">
    <property type="component" value="Unassembled WGS sequence"/>
</dbReference>
<evidence type="ECO:0000256" key="1">
    <source>
        <dbReference type="ARBA" id="ARBA00022676"/>
    </source>
</evidence>
<dbReference type="InterPro" id="IPR012341">
    <property type="entry name" value="6hp_glycosidase-like_sf"/>
</dbReference>
<dbReference type="SUPFAM" id="SSF74650">
    <property type="entry name" value="Galactose mutarotase-like"/>
    <property type="match status" value="2"/>
</dbReference>
<keyword evidence="4" id="KW-0472">Membrane</keyword>
<feature type="domain" description="Glycosyl hydrolase 94 supersandwich" evidence="5">
    <location>
        <begin position="1530"/>
        <end position="1791"/>
    </location>
</feature>
<feature type="compositionally biased region" description="Basic and acidic residues" evidence="3">
    <location>
        <begin position="8"/>
        <end position="17"/>
    </location>
</feature>
<feature type="domain" description="Glycoamylase-like" evidence="6">
    <location>
        <begin position="1265"/>
        <end position="1474"/>
    </location>
</feature>
<feature type="region of interest" description="Disordered" evidence="3">
    <location>
        <begin position="1"/>
        <end position="31"/>
    </location>
</feature>
<feature type="transmembrane region" description="Helical" evidence="4">
    <location>
        <begin position="348"/>
        <end position="371"/>
    </location>
</feature>
<dbReference type="Gene3D" id="2.70.98.40">
    <property type="entry name" value="Glycoside hydrolase, family 65, N-terminal domain"/>
    <property type="match status" value="2"/>
</dbReference>
<dbReference type="PANTHER" id="PTHR37469">
    <property type="entry name" value="CELLOBIONIC ACID PHOSPHORYLASE-RELATED"/>
    <property type="match status" value="1"/>
</dbReference>
<keyword evidence="4" id="KW-0812">Transmembrane</keyword>
<dbReference type="InterPro" id="IPR037018">
    <property type="entry name" value="GH65_N"/>
</dbReference>
<dbReference type="InterPro" id="IPR011013">
    <property type="entry name" value="Gal_mutarotase_sf_dom"/>
</dbReference>